<accession>A0AAV7F2D7</accession>
<dbReference type="Pfam" id="PF04572">
    <property type="entry name" value="Gb3_synth"/>
    <property type="match status" value="1"/>
</dbReference>
<evidence type="ECO:0000313" key="3">
    <source>
        <dbReference type="EMBL" id="KAG9453962.1"/>
    </source>
</evidence>
<keyword evidence="1" id="KW-0732">Signal</keyword>
<dbReference type="PANTHER" id="PTHR46781:SF2">
    <property type="entry name" value="ALPHA 1,4-GLYCOSYLTRANSFERASE FAMILY PROTEIN"/>
    <property type="match status" value="1"/>
</dbReference>
<dbReference type="Proteomes" id="UP000825729">
    <property type="component" value="Unassembled WGS sequence"/>
</dbReference>
<feature type="domain" description="Alpha 1,4-glycosyltransferase" evidence="2">
    <location>
        <begin position="287"/>
        <end position="409"/>
    </location>
</feature>
<dbReference type="EMBL" id="JAINDJ010000003">
    <property type="protein sequence ID" value="KAG9453962.1"/>
    <property type="molecule type" value="Genomic_DNA"/>
</dbReference>
<dbReference type="InterPro" id="IPR007652">
    <property type="entry name" value="A1-4-GlycosylTfrase_dom"/>
</dbReference>
<name>A0AAV7F2D7_ARIFI</name>
<proteinExistence type="predicted"/>
<dbReference type="InterPro" id="IPR044789">
    <property type="entry name" value="Put_A1-4-GlycosylTfrase_plant"/>
</dbReference>
<gene>
    <name evidence="3" type="ORF">H6P81_006866</name>
</gene>
<dbReference type="AlphaFoldDB" id="A0AAV7F2D7"/>
<evidence type="ECO:0000313" key="4">
    <source>
        <dbReference type="Proteomes" id="UP000825729"/>
    </source>
</evidence>
<dbReference type="Pfam" id="PF04488">
    <property type="entry name" value="Gly_transf_sug"/>
    <property type="match status" value="1"/>
</dbReference>
<evidence type="ECO:0000256" key="1">
    <source>
        <dbReference type="SAM" id="SignalP"/>
    </source>
</evidence>
<evidence type="ECO:0000259" key="2">
    <source>
        <dbReference type="Pfam" id="PF04572"/>
    </source>
</evidence>
<protein>
    <recommendedName>
        <fullName evidence="2">Alpha 1,4-glycosyltransferase domain-containing protein</fullName>
    </recommendedName>
</protein>
<dbReference type="PANTHER" id="PTHR46781">
    <property type="entry name" value="ALPHA 1,4-GLYCOSYLTRANSFERASE FAMILY PROTEIN"/>
    <property type="match status" value="1"/>
</dbReference>
<dbReference type="InterPro" id="IPR029044">
    <property type="entry name" value="Nucleotide-diphossugar_trans"/>
</dbReference>
<organism evidence="3 4">
    <name type="scientific">Aristolochia fimbriata</name>
    <name type="common">White veined hardy Dutchman's pipe vine</name>
    <dbReference type="NCBI Taxonomy" id="158543"/>
    <lineage>
        <taxon>Eukaryota</taxon>
        <taxon>Viridiplantae</taxon>
        <taxon>Streptophyta</taxon>
        <taxon>Embryophyta</taxon>
        <taxon>Tracheophyta</taxon>
        <taxon>Spermatophyta</taxon>
        <taxon>Magnoliopsida</taxon>
        <taxon>Magnoliidae</taxon>
        <taxon>Piperales</taxon>
        <taxon>Aristolochiaceae</taxon>
        <taxon>Aristolochia</taxon>
    </lineage>
</organism>
<dbReference type="InterPro" id="IPR007577">
    <property type="entry name" value="GlycoTrfase_DXD_sugar-bd_CS"/>
</dbReference>
<comment type="caution">
    <text evidence="3">The sequence shown here is derived from an EMBL/GenBank/DDBJ whole genome shotgun (WGS) entry which is preliminary data.</text>
</comment>
<feature type="signal peptide" evidence="1">
    <location>
        <begin position="1"/>
        <end position="25"/>
    </location>
</feature>
<dbReference type="SUPFAM" id="SSF53448">
    <property type="entry name" value="Nucleotide-diphospho-sugar transferases"/>
    <property type="match status" value="1"/>
</dbReference>
<dbReference type="Gene3D" id="3.90.550.20">
    <property type="match status" value="1"/>
</dbReference>
<reference evidence="3 4" key="1">
    <citation type="submission" date="2021-07" db="EMBL/GenBank/DDBJ databases">
        <title>The Aristolochia fimbriata genome: insights into angiosperm evolution, floral development and chemical biosynthesis.</title>
        <authorList>
            <person name="Jiao Y."/>
        </authorList>
    </citation>
    <scope>NUCLEOTIDE SEQUENCE [LARGE SCALE GENOMIC DNA]</scope>
    <source>
        <strain evidence="3">IBCAS-2021</strain>
        <tissue evidence="3">Leaf</tissue>
    </source>
</reference>
<feature type="chain" id="PRO_5043552151" description="Alpha 1,4-glycosyltransferase domain-containing protein" evidence="1">
    <location>
        <begin position="26"/>
        <end position="415"/>
    </location>
</feature>
<keyword evidence="4" id="KW-1185">Reference proteome</keyword>
<sequence length="415" mass="46396">MLKPSVFSSVSLAALLLVVLLTTSAFSNLSLQSAASASKSTAAIRVSDREGIRGLIGSSNSSQVVRLSVEVLEIREDAAEEDPVPVPAPLNATEEERIAWFKANKASFRILHSNRLTRQFRVRAQNFLRGECEALFFMTWIKPAGSFGEREFLAVESLFRAHPAGCLIVLSATMDSPRGSRILKPLNKAGYRVKALAPDLGFLFEKTPAETWLRELMEGKVDPGEIPLAQNLSNLLRLAALYKFGGVYLDTDFIVLKKLSGLRNSIGAQSVDGETGNWTRLNNAILAFNREHPLVYRFIEEFSLTFNGNKWGHNGPYLVSRVVERVQGDPAYDFRVLPPMAFYPVDWIKIGGLFQRPRSPNVARWVSAKLLQLRRETHAIHLWNKQSSRLRIEEGSVMSRVISANCLFCRKPYSS</sequence>